<evidence type="ECO:0000313" key="10">
    <source>
        <dbReference type="EMBL" id="MDG4477023.1"/>
    </source>
</evidence>
<reference evidence="10" key="1">
    <citation type="journal article" date="2022" name="bioRxiv">
        <title>Thiovibrio frasassiensisgen. nov., sp. nov., an autotrophic, elemental sulfur disproportionating bacterium isolated from sulfidic karst sediment, and proposal of Thiovibrionaceae fam. nov.</title>
        <authorList>
            <person name="Aronson H."/>
            <person name="Thomas C."/>
            <person name="Bhattacharyya M."/>
            <person name="Eckstein S."/>
            <person name="Jensen S."/>
            <person name="Barco R."/>
            <person name="Macalady J."/>
            <person name="Amend J."/>
        </authorList>
    </citation>
    <scope>NUCLEOTIDE SEQUENCE</scope>
    <source>
        <strain evidence="10">RS19-109</strain>
    </source>
</reference>
<keyword evidence="11" id="KW-1185">Reference proteome</keyword>
<evidence type="ECO:0000256" key="2">
    <source>
        <dbReference type="ARBA" id="ARBA00006602"/>
    </source>
</evidence>
<evidence type="ECO:0000256" key="5">
    <source>
        <dbReference type="ARBA" id="ARBA00022795"/>
    </source>
</evidence>
<gene>
    <name evidence="10" type="ORF">OLX77_12755</name>
</gene>
<keyword evidence="8" id="KW-0175">Coiled coil</keyword>
<evidence type="ECO:0000259" key="9">
    <source>
        <dbReference type="Pfam" id="PF02108"/>
    </source>
</evidence>
<sequence>MSKVIKLQQESAVQVAPSMETDEFLSFEDFWQAKPGSAAAKTLEKPKSPQEIAMEEAAEILRQAGDQADALRQEAYAEGLAKGEAEGKATGLAQYEQQREELAALCGALEGERAAVLRQHEESMLALITAMVDRLVYHEVSVNPLVIQACLKQAMEFVVENSTVRIHLHGDDFLRLKKASLEDSRLIEGKNRIQLVEDPNIAVGGCFLKTDFGEIDATLENSKARLYAAVEQAFLAAMAADITDREGA</sequence>
<evidence type="ECO:0000256" key="1">
    <source>
        <dbReference type="ARBA" id="ARBA00003041"/>
    </source>
</evidence>
<keyword evidence="6" id="KW-0653">Protein transport</keyword>
<feature type="domain" description="Flagellar assembly protein FliH/Type III secretion system HrpE" evidence="9">
    <location>
        <begin position="97"/>
        <end position="220"/>
    </location>
</feature>
<feature type="coiled-coil region" evidence="8">
    <location>
        <begin position="54"/>
        <end position="112"/>
    </location>
</feature>
<reference evidence="10" key="2">
    <citation type="submission" date="2022-10" db="EMBL/GenBank/DDBJ databases">
        <authorList>
            <person name="Aronson H.S."/>
        </authorList>
    </citation>
    <scope>NUCLEOTIDE SEQUENCE</scope>
    <source>
        <strain evidence="10">RS19-109</strain>
    </source>
</reference>
<comment type="caution">
    <text evidence="10">The sequence shown here is derived from an EMBL/GenBank/DDBJ whole genome shotgun (WGS) entry which is preliminary data.</text>
</comment>
<dbReference type="AlphaFoldDB" id="A0A9X4RN87"/>
<dbReference type="EMBL" id="JAPHEH010000001">
    <property type="protein sequence ID" value="MDG4477023.1"/>
    <property type="molecule type" value="Genomic_DNA"/>
</dbReference>
<dbReference type="Proteomes" id="UP001154240">
    <property type="component" value="Unassembled WGS sequence"/>
</dbReference>
<dbReference type="InterPro" id="IPR018035">
    <property type="entry name" value="Flagellar_FliH/T3SS_HrpE"/>
</dbReference>
<dbReference type="GO" id="GO:0005829">
    <property type="term" value="C:cytosol"/>
    <property type="evidence" value="ECO:0007669"/>
    <property type="project" value="TreeGrafter"/>
</dbReference>
<evidence type="ECO:0000256" key="3">
    <source>
        <dbReference type="ARBA" id="ARBA00016507"/>
    </source>
</evidence>
<dbReference type="GO" id="GO:0015031">
    <property type="term" value="P:protein transport"/>
    <property type="evidence" value="ECO:0007669"/>
    <property type="project" value="UniProtKB-KW"/>
</dbReference>
<keyword evidence="4" id="KW-0813">Transport</keyword>
<evidence type="ECO:0000256" key="8">
    <source>
        <dbReference type="SAM" id="Coils"/>
    </source>
</evidence>
<comment type="function">
    <text evidence="1">Needed for flagellar regrowth and assembly.</text>
</comment>
<proteinExistence type="inferred from homology"/>
<dbReference type="Pfam" id="PF02108">
    <property type="entry name" value="FliH"/>
    <property type="match status" value="1"/>
</dbReference>
<comment type="similarity">
    <text evidence="2">Belongs to the FliH family.</text>
</comment>
<evidence type="ECO:0000256" key="4">
    <source>
        <dbReference type="ARBA" id="ARBA00022448"/>
    </source>
</evidence>
<organism evidence="10 11">
    <name type="scientific">Thiovibrio frasassiensis</name>
    <dbReference type="NCBI Taxonomy" id="2984131"/>
    <lineage>
        <taxon>Bacteria</taxon>
        <taxon>Pseudomonadati</taxon>
        <taxon>Thermodesulfobacteriota</taxon>
        <taxon>Desulfobulbia</taxon>
        <taxon>Desulfobulbales</taxon>
        <taxon>Thiovibrionaceae</taxon>
        <taxon>Thiovibrio</taxon>
    </lineage>
</organism>
<dbReference type="PANTHER" id="PTHR34982">
    <property type="entry name" value="YOP PROTEINS TRANSLOCATION PROTEIN L"/>
    <property type="match status" value="1"/>
</dbReference>
<name>A0A9X4RN87_9BACT</name>
<evidence type="ECO:0000313" key="11">
    <source>
        <dbReference type="Proteomes" id="UP001154240"/>
    </source>
</evidence>
<protein>
    <recommendedName>
        <fullName evidence="3">Flagellar assembly protein FliH</fullName>
    </recommendedName>
</protein>
<dbReference type="RefSeq" id="WP_307633988.1">
    <property type="nucleotide sequence ID" value="NZ_JAPHEH010000001.1"/>
</dbReference>
<dbReference type="InterPro" id="IPR051472">
    <property type="entry name" value="T3SS_Stator/FliH"/>
</dbReference>
<dbReference type="PANTHER" id="PTHR34982:SF1">
    <property type="entry name" value="FLAGELLAR ASSEMBLY PROTEIN FLIH"/>
    <property type="match status" value="1"/>
</dbReference>
<dbReference type="GO" id="GO:0044781">
    <property type="term" value="P:bacterial-type flagellum organization"/>
    <property type="evidence" value="ECO:0007669"/>
    <property type="project" value="UniProtKB-KW"/>
</dbReference>
<evidence type="ECO:0000256" key="7">
    <source>
        <dbReference type="ARBA" id="ARBA00023225"/>
    </source>
</evidence>
<keyword evidence="7" id="KW-1006">Bacterial flagellum protein export</keyword>
<keyword evidence="5" id="KW-1005">Bacterial flagellum biogenesis</keyword>
<accession>A0A9X4RN87</accession>
<evidence type="ECO:0000256" key="6">
    <source>
        <dbReference type="ARBA" id="ARBA00022927"/>
    </source>
</evidence>